<organism evidence="2 3">
    <name type="scientific">Brevibacterium permense</name>
    <dbReference type="NCBI Taxonomy" id="234834"/>
    <lineage>
        <taxon>Bacteria</taxon>
        <taxon>Bacillati</taxon>
        <taxon>Actinomycetota</taxon>
        <taxon>Actinomycetes</taxon>
        <taxon>Micrococcales</taxon>
        <taxon>Brevibacteriaceae</taxon>
        <taxon>Brevibacterium</taxon>
    </lineage>
</organism>
<reference evidence="2 3" key="1">
    <citation type="journal article" date="2019" name="Int. J. Syst. Evol. Microbiol.">
        <title>The Global Catalogue of Microorganisms (GCM) 10K type strain sequencing project: providing services to taxonomists for standard genome sequencing and annotation.</title>
        <authorList>
            <consortium name="The Broad Institute Genomics Platform"/>
            <consortium name="The Broad Institute Genome Sequencing Center for Infectious Disease"/>
            <person name="Wu L."/>
            <person name="Ma J."/>
        </authorList>
    </citation>
    <scope>NUCLEOTIDE SEQUENCE [LARGE SCALE GENOMIC DNA]</scope>
    <source>
        <strain evidence="2 3">JCM 13318</strain>
    </source>
</reference>
<comment type="caution">
    <text evidence="2">The sequence shown here is derived from an EMBL/GenBank/DDBJ whole genome shotgun (WGS) entry which is preliminary data.</text>
</comment>
<evidence type="ECO:0000256" key="1">
    <source>
        <dbReference type="SAM" id="MobiDB-lite"/>
    </source>
</evidence>
<dbReference type="EMBL" id="BAAALX010000018">
    <property type="protein sequence ID" value="GAA1524718.1"/>
    <property type="molecule type" value="Genomic_DNA"/>
</dbReference>
<keyword evidence="3" id="KW-1185">Reference proteome</keyword>
<evidence type="ECO:0000313" key="3">
    <source>
        <dbReference type="Proteomes" id="UP001500177"/>
    </source>
</evidence>
<proteinExistence type="predicted"/>
<gene>
    <name evidence="2" type="ORF">GCM10009690_30130</name>
</gene>
<feature type="region of interest" description="Disordered" evidence="1">
    <location>
        <begin position="1"/>
        <end position="36"/>
    </location>
</feature>
<protein>
    <submittedName>
        <fullName evidence="2">Uncharacterized protein</fullName>
    </submittedName>
</protein>
<name>A0ABN2ATI1_9MICO</name>
<accession>A0ABN2ATI1</accession>
<dbReference type="Proteomes" id="UP001500177">
    <property type="component" value="Unassembled WGS sequence"/>
</dbReference>
<feature type="compositionally biased region" description="Polar residues" evidence="1">
    <location>
        <begin position="1"/>
        <end position="17"/>
    </location>
</feature>
<sequence>MRQAQSNGGECQANGDSSRLYDLAEQQADGTSARSVWEPPGNAFYDNSDCAAISDRDPLGAYKMNRSPHRIK</sequence>
<evidence type="ECO:0000313" key="2">
    <source>
        <dbReference type="EMBL" id="GAA1524718.1"/>
    </source>
</evidence>